<organism evidence="8 9">
    <name type="scientific">Mytilus coruscus</name>
    <name type="common">Sea mussel</name>
    <dbReference type="NCBI Taxonomy" id="42192"/>
    <lineage>
        <taxon>Eukaryota</taxon>
        <taxon>Metazoa</taxon>
        <taxon>Spiralia</taxon>
        <taxon>Lophotrochozoa</taxon>
        <taxon>Mollusca</taxon>
        <taxon>Bivalvia</taxon>
        <taxon>Autobranchia</taxon>
        <taxon>Pteriomorphia</taxon>
        <taxon>Mytilida</taxon>
        <taxon>Mytiloidea</taxon>
        <taxon>Mytilidae</taxon>
        <taxon>Mytilinae</taxon>
        <taxon>Mytilus</taxon>
    </lineage>
</organism>
<dbReference type="Pfam" id="PF12678">
    <property type="entry name" value="zf-rbx1"/>
    <property type="match status" value="1"/>
</dbReference>
<keyword evidence="3 6" id="KW-0863">Zinc-finger</keyword>
<dbReference type="InterPro" id="IPR024766">
    <property type="entry name" value="Znf_RING_H2"/>
</dbReference>
<evidence type="ECO:0000256" key="4">
    <source>
        <dbReference type="ARBA" id="ARBA00022786"/>
    </source>
</evidence>
<evidence type="ECO:0000256" key="2">
    <source>
        <dbReference type="ARBA" id="ARBA00022723"/>
    </source>
</evidence>
<evidence type="ECO:0000256" key="3">
    <source>
        <dbReference type="ARBA" id="ARBA00022771"/>
    </source>
</evidence>
<dbReference type="SUPFAM" id="SSF57850">
    <property type="entry name" value="RING/U-box"/>
    <property type="match status" value="3"/>
</dbReference>
<dbReference type="GO" id="GO:0008270">
    <property type="term" value="F:zinc ion binding"/>
    <property type="evidence" value="ECO:0007669"/>
    <property type="project" value="UniProtKB-KW"/>
</dbReference>
<dbReference type="SMART" id="SM00184">
    <property type="entry name" value="RING"/>
    <property type="match status" value="3"/>
</dbReference>
<dbReference type="AlphaFoldDB" id="A0A6J8BEY2"/>
<reference evidence="8 9" key="1">
    <citation type="submission" date="2020-06" db="EMBL/GenBank/DDBJ databases">
        <authorList>
            <person name="Li R."/>
            <person name="Bekaert M."/>
        </authorList>
    </citation>
    <scope>NUCLEOTIDE SEQUENCE [LARGE SCALE GENOMIC DNA]</scope>
    <source>
        <strain evidence="9">wild</strain>
    </source>
</reference>
<evidence type="ECO:0000313" key="9">
    <source>
        <dbReference type="Proteomes" id="UP000507470"/>
    </source>
</evidence>
<evidence type="ECO:0000313" key="8">
    <source>
        <dbReference type="EMBL" id="CAC5381229.1"/>
    </source>
</evidence>
<dbReference type="InterPro" id="IPR013083">
    <property type="entry name" value="Znf_RING/FYVE/PHD"/>
</dbReference>
<dbReference type="PANTHER" id="PTHR45969">
    <property type="entry name" value="RING ZINC FINGER PROTEIN-RELATED"/>
    <property type="match status" value="1"/>
</dbReference>
<keyword evidence="5" id="KW-0862">Zinc</keyword>
<keyword evidence="4" id="KW-0833">Ubl conjugation pathway</keyword>
<dbReference type="InterPro" id="IPR001841">
    <property type="entry name" value="Znf_RING"/>
</dbReference>
<proteinExistence type="predicted"/>
<name>A0A6J8BEY2_MYTCO</name>
<dbReference type="GO" id="GO:0031461">
    <property type="term" value="C:cullin-RING ubiquitin ligase complex"/>
    <property type="evidence" value="ECO:0007669"/>
    <property type="project" value="UniProtKB-ARBA"/>
</dbReference>
<sequence length="293" mass="33389">MDNGPNDPNCMSCAAGTCTETIKNTECALCLESIPESLRRMTVNNTKDVTININCCHGLHTACLRNWRQGLRVCPYCRTKWMSVDDVILHNHISQYRFAFLHIMDNGPKDPMCMSCAAGTCTDTIKNTQCALCLESIPESLRRMTVNNTKDVTININCCHGLHTACLRNWRQGLRVCPYCRTKWMSVDDVILHNHISQYRFAFLHIMDNGPKDPMCMSCAAGTCTDTIKNTQCALCLESIPESLRRMTFNNTKNVTININCYHGLHTACLRNWRQRIRVCPYCRSKWMSVDDV</sequence>
<accession>A0A6J8BEY2</accession>
<protein>
    <recommendedName>
        <fullName evidence="7">RING-type domain-containing protein</fullName>
    </recommendedName>
</protein>
<comment type="pathway">
    <text evidence="1">Protein modification; protein ubiquitination.</text>
</comment>
<feature type="domain" description="RING-type" evidence="7">
    <location>
        <begin position="27"/>
        <end position="78"/>
    </location>
</feature>
<feature type="domain" description="RING-type" evidence="7">
    <location>
        <begin position="233"/>
        <end position="284"/>
    </location>
</feature>
<evidence type="ECO:0000259" key="7">
    <source>
        <dbReference type="PROSITE" id="PS50089"/>
    </source>
</evidence>
<dbReference type="EMBL" id="CACVKT020003013">
    <property type="protein sequence ID" value="CAC5381229.1"/>
    <property type="molecule type" value="Genomic_DNA"/>
</dbReference>
<dbReference type="Proteomes" id="UP000507470">
    <property type="component" value="Unassembled WGS sequence"/>
</dbReference>
<dbReference type="OrthoDB" id="6203929at2759"/>
<evidence type="ECO:0000256" key="5">
    <source>
        <dbReference type="ARBA" id="ARBA00022833"/>
    </source>
</evidence>
<keyword evidence="9" id="KW-1185">Reference proteome</keyword>
<keyword evidence="2" id="KW-0479">Metal-binding</keyword>
<feature type="domain" description="RING-type" evidence="7">
    <location>
        <begin position="130"/>
        <end position="181"/>
    </location>
</feature>
<evidence type="ECO:0000256" key="6">
    <source>
        <dbReference type="PROSITE-ProRule" id="PRU00175"/>
    </source>
</evidence>
<dbReference type="PROSITE" id="PS50089">
    <property type="entry name" value="ZF_RING_2"/>
    <property type="match status" value="3"/>
</dbReference>
<dbReference type="Gene3D" id="3.30.40.10">
    <property type="entry name" value="Zinc/RING finger domain, C3HC4 (zinc finger)"/>
    <property type="match status" value="3"/>
</dbReference>
<evidence type="ECO:0000256" key="1">
    <source>
        <dbReference type="ARBA" id="ARBA00004906"/>
    </source>
</evidence>
<gene>
    <name evidence="8" type="ORF">MCOR_17129</name>
</gene>